<dbReference type="InterPro" id="IPR016024">
    <property type="entry name" value="ARM-type_fold"/>
</dbReference>
<keyword evidence="2" id="KW-0539">Nucleus</keyword>
<dbReference type="PANTHER" id="PTHR20938:SF0">
    <property type="entry name" value="INTEGRATOR COMPLEX SUBUNIT 4"/>
    <property type="match status" value="1"/>
</dbReference>
<dbReference type="Gene3D" id="1.25.10.10">
    <property type="entry name" value="Leucine-rich Repeat Variant"/>
    <property type="match status" value="1"/>
</dbReference>
<dbReference type="GO" id="GO:0032039">
    <property type="term" value="C:integrator complex"/>
    <property type="evidence" value="ECO:0007669"/>
    <property type="project" value="TreeGrafter"/>
</dbReference>
<comment type="subcellular location">
    <subcellularLocation>
        <location evidence="1">Nucleus</location>
    </subcellularLocation>
</comment>
<feature type="transmembrane region" description="Helical" evidence="4">
    <location>
        <begin position="541"/>
        <end position="561"/>
    </location>
</feature>
<dbReference type="SUPFAM" id="SSF57959">
    <property type="entry name" value="Leucine zipper domain"/>
    <property type="match status" value="1"/>
</dbReference>
<feature type="region of interest" description="Disordered" evidence="3">
    <location>
        <begin position="101"/>
        <end position="158"/>
    </location>
</feature>
<organism evidence="6 7">
    <name type="scientific">Heterorhabditis bacteriophora</name>
    <name type="common">Entomopathogenic nematode worm</name>
    <dbReference type="NCBI Taxonomy" id="37862"/>
    <lineage>
        <taxon>Eukaryota</taxon>
        <taxon>Metazoa</taxon>
        <taxon>Ecdysozoa</taxon>
        <taxon>Nematoda</taxon>
        <taxon>Chromadorea</taxon>
        <taxon>Rhabditida</taxon>
        <taxon>Rhabditina</taxon>
        <taxon>Rhabditomorpha</taxon>
        <taxon>Strongyloidea</taxon>
        <taxon>Heterorhabditidae</taxon>
        <taxon>Heterorhabditis</taxon>
    </lineage>
</organism>
<keyword evidence="4" id="KW-1133">Transmembrane helix</keyword>
<evidence type="ECO:0000313" key="7">
    <source>
        <dbReference type="WBParaSite" id="Hba_15996"/>
    </source>
</evidence>
<evidence type="ECO:0000256" key="1">
    <source>
        <dbReference type="ARBA" id="ARBA00004123"/>
    </source>
</evidence>
<protein>
    <submittedName>
        <fullName evidence="7">Cnd1 domain-containing protein</fullName>
    </submittedName>
</protein>
<evidence type="ECO:0000259" key="5">
    <source>
        <dbReference type="Pfam" id="PF25458"/>
    </source>
</evidence>
<dbReference type="InterPro" id="IPR057412">
    <property type="entry name" value="INTS4_C"/>
</dbReference>
<feature type="compositionally biased region" description="Basic and acidic residues" evidence="3">
    <location>
        <begin position="118"/>
        <end position="154"/>
    </location>
</feature>
<name>A0A1I7XEV1_HETBA</name>
<dbReference type="Gene3D" id="1.20.5.170">
    <property type="match status" value="1"/>
</dbReference>
<keyword evidence="4" id="KW-0812">Transmembrane</keyword>
<keyword evidence="6" id="KW-1185">Reference proteome</keyword>
<feature type="compositionally biased region" description="Polar residues" evidence="3">
    <location>
        <begin position="27"/>
        <end position="40"/>
    </location>
</feature>
<dbReference type="WBParaSite" id="Hba_15996">
    <property type="protein sequence ID" value="Hba_15996"/>
    <property type="gene ID" value="Hba_15996"/>
</dbReference>
<dbReference type="PANTHER" id="PTHR20938">
    <property type="entry name" value="INTEGRATOR COMPLEX SUBUNIT 4"/>
    <property type="match status" value="1"/>
</dbReference>
<proteinExistence type="predicted"/>
<keyword evidence="4" id="KW-0472">Membrane</keyword>
<accession>A0A1I7XEV1</accession>
<reference evidence="7" key="1">
    <citation type="submission" date="2016-11" db="UniProtKB">
        <authorList>
            <consortium name="WormBaseParasite"/>
        </authorList>
    </citation>
    <scope>IDENTIFICATION</scope>
</reference>
<dbReference type="Pfam" id="PF25458">
    <property type="entry name" value="INTS4_C"/>
    <property type="match status" value="1"/>
</dbReference>
<dbReference type="GO" id="GO:0003700">
    <property type="term" value="F:DNA-binding transcription factor activity"/>
    <property type="evidence" value="ECO:0007669"/>
    <property type="project" value="InterPro"/>
</dbReference>
<feature type="region of interest" description="Disordered" evidence="3">
    <location>
        <begin position="16"/>
        <end position="40"/>
    </location>
</feature>
<dbReference type="AlphaFoldDB" id="A0A1I7XEV1"/>
<dbReference type="InterPro" id="IPR011989">
    <property type="entry name" value="ARM-like"/>
</dbReference>
<evidence type="ECO:0000256" key="3">
    <source>
        <dbReference type="SAM" id="MobiDB-lite"/>
    </source>
</evidence>
<feature type="domain" description="Integrator complex subunit 4/Protein SIEL C-terminal Ig-like" evidence="5">
    <location>
        <begin position="851"/>
        <end position="977"/>
    </location>
</feature>
<dbReference type="GO" id="GO:0016180">
    <property type="term" value="P:snRNA processing"/>
    <property type="evidence" value="ECO:0007669"/>
    <property type="project" value="TreeGrafter"/>
</dbReference>
<evidence type="ECO:0000313" key="6">
    <source>
        <dbReference type="Proteomes" id="UP000095283"/>
    </source>
</evidence>
<dbReference type="Proteomes" id="UP000095283">
    <property type="component" value="Unplaced"/>
</dbReference>
<dbReference type="SUPFAM" id="SSF48371">
    <property type="entry name" value="ARM repeat"/>
    <property type="match status" value="1"/>
</dbReference>
<dbReference type="InterPro" id="IPR046347">
    <property type="entry name" value="bZIP_sf"/>
</dbReference>
<sequence length="979" mass="109727">MSFSGVILTNIQMNDSSSPLSLKDSLEGSSGKSPSQNLRSSCTTFIPNTILDDKPSLGSTPHEKIMNSIYSVPVFKVKQHLLELLMAKPLPTLGLQVHNRDQLNRTRRSSTCLSPKNINKDVSDHSKDYIERRRRNNDSARRSREVRRQREQTNRQKMQVNRNEFKSIMIKIDASSSLGISTILTKKRKYTSDPTFITDQKRVKQDISDTNLNPRRRVAQNVTRRKAVDVLADVLLRLEAGDRQIASHLLREFSIDHLATVSRDLPEIVSLIITSATVTKYDQIASALLRMLLCVMRRADNLLWVSVMSRLLSDDGPESLLFGRISLDDRLLHLLTDGLNRGAMNAATLPVRVLRCSERSLRCSTNASRRAAAIGFQVARTINKRSDSTAFRQLERILCQMTSDRDSRVRIAAVDGLGVLSRREDALTIQTYNIVRNLIGDSDRHVRIEALRILLVFANRNPSSMVTSSHGRDNRLSLCDDSFSMICNAINDPEDSGGNEKVKKVQASIFAISKSSHSVKKEGRWKSKWQKPGSVQQGCFSFSYCLWIQLFLILIIFSIVIHSDTAKLILVLNAAARYSPVVSLLPQYVLKHYRFLRAAMPHLVAPIKCVDSNAVERLAYSNDSELEGSADILQNTYERLRDVYREGTFSDRNLLRRFIIELVEIILYFLYSDAKAICSFNAPLAGSARFLASLIEICSALESTSQIVLCGGDLTDAVYTIQQEIIRVHCAEHQFSGVSSPIASFLIESRLHLSLQALMVSLISTPEMYPHIIQDIRNVIDYANSRWMEIGAPSDMAVSLMSEVLDVLNCEKDDGKKILTPGVIGQLLIRYTPVLPDSFPDIGGIRSKWAQITEPDKDAALEKPIRFVAGLPTAVTFVANLFNLDNNDILKIRVQVDYPDHARTFFRPRISDFNGKQSSVMSKVLLTSAQAWSDSAEVRLTLVLITDSASGPVPVPLLDSPTRANNASVRVRMHPMNRS</sequence>
<evidence type="ECO:0000256" key="2">
    <source>
        <dbReference type="ARBA" id="ARBA00023242"/>
    </source>
</evidence>
<evidence type="ECO:0000256" key="4">
    <source>
        <dbReference type="SAM" id="Phobius"/>
    </source>
</evidence>